<feature type="transmembrane region" description="Helical" evidence="1">
    <location>
        <begin position="312"/>
        <end position="332"/>
    </location>
</feature>
<feature type="transmembrane region" description="Helical" evidence="1">
    <location>
        <begin position="344"/>
        <end position="363"/>
    </location>
</feature>
<feature type="domain" description="Lnb-like transmembrane" evidence="4">
    <location>
        <begin position="254"/>
        <end position="387"/>
    </location>
</feature>
<reference evidence="5 6" key="1">
    <citation type="submission" date="2016-10" db="EMBL/GenBank/DDBJ databases">
        <authorList>
            <person name="de Groot N.N."/>
        </authorList>
    </citation>
    <scope>NUCLEOTIDE SEQUENCE [LARGE SCALE GENOMIC DNA]</scope>
    <source>
        <strain evidence="5 6">DSM 21019</strain>
    </source>
</reference>
<keyword evidence="1" id="KW-0812">Transmembrane</keyword>
<dbReference type="Pfam" id="PF25221">
    <property type="entry name" value="5TMH_Lnb"/>
    <property type="match status" value="1"/>
</dbReference>
<dbReference type="InterPro" id="IPR025178">
    <property type="entry name" value="Lnb_N"/>
</dbReference>
<evidence type="ECO:0000313" key="6">
    <source>
        <dbReference type="Proteomes" id="UP000199534"/>
    </source>
</evidence>
<dbReference type="Pfam" id="PF13387">
    <property type="entry name" value="Lnb_N"/>
    <property type="match status" value="1"/>
</dbReference>
<feature type="signal peptide" evidence="2">
    <location>
        <begin position="1"/>
        <end position="21"/>
    </location>
</feature>
<evidence type="ECO:0000256" key="2">
    <source>
        <dbReference type="SAM" id="SignalP"/>
    </source>
</evidence>
<dbReference type="Proteomes" id="UP000199534">
    <property type="component" value="Unassembled WGS sequence"/>
</dbReference>
<feature type="chain" id="PRO_5011734052" evidence="2">
    <location>
        <begin position="22"/>
        <end position="392"/>
    </location>
</feature>
<keyword evidence="2" id="KW-0732">Signal</keyword>
<evidence type="ECO:0000259" key="3">
    <source>
        <dbReference type="Pfam" id="PF13387"/>
    </source>
</evidence>
<name>A0A1I6H782_9FLAO</name>
<dbReference type="InterPro" id="IPR057436">
    <property type="entry name" value="5TMH_Lnb"/>
</dbReference>
<feature type="transmembrane region" description="Helical" evidence="1">
    <location>
        <begin position="249"/>
        <end position="275"/>
    </location>
</feature>
<feature type="domain" description="Lnb N-terminal periplasmic" evidence="3">
    <location>
        <begin position="32"/>
        <end position="167"/>
    </location>
</feature>
<organism evidence="5 6">
    <name type="scientific">Robiginitalea myxolifaciens</name>
    <dbReference type="NCBI Taxonomy" id="400055"/>
    <lineage>
        <taxon>Bacteria</taxon>
        <taxon>Pseudomonadati</taxon>
        <taxon>Bacteroidota</taxon>
        <taxon>Flavobacteriia</taxon>
        <taxon>Flavobacteriales</taxon>
        <taxon>Flavobacteriaceae</taxon>
        <taxon>Robiginitalea</taxon>
    </lineage>
</organism>
<dbReference type="STRING" id="400055.SAMN04490243_2350"/>
<keyword evidence="1" id="KW-0472">Membrane</keyword>
<dbReference type="EMBL" id="FOYQ01000002">
    <property type="protein sequence ID" value="SFR50191.1"/>
    <property type="molecule type" value="Genomic_DNA"/>
</dbReference>
<feature type="transmembrane region" description="Helical" evidence="1">
    <location>
        <begin position="369"/>
        <end position="388"/>
    </location>
</feature>
<keyword evidence="6" id="KW-1185">Reference proteome</keyword>
<evidence type="ECO:0000256" key="1">
    <source>
        <dbReference type="SAM" id="Phobius"/>
    </source>
</evidence>
<evidence type="ECO:0000313" key="5">
    <source>
        <dbReference type="EMBL" id="SFR50191.1"/>
    </source>
</evidence>
<protein>
    <submittedName>
        <fullName evidence="5">Uncharacterized protein</fullName>
    </submittedName>
</protein>
<feature type="transmembrane region" description="Helical" evidence="1">
    <location>
        <begin position="287"/>
        <end position="306"/>
    </location>
</feature>
<gene>
    <name evidence="5" type="ORF">SAMN04490243_2350</name>
</gene>
<keyword evidence="1" id="KW-1133">Transmembrane helix</keyword>
<accession>A0A1I6H782</accession>
<sequence length="392" mass="45318">MKQYLLVLLLSFTGMLSTICAQDIQLGPESRISVLTCGPGSDLYSKFGHTAFRVQDPALGLDWVYNYGTFDFDQPNFYLKFARGQLDYALSRQQFPNFLYVYQLESRWVREQWLDLQPAERQEVFEFLEENYRPQNRFYKYSFLRENCATKIPDILQQSLSGELQIASDEERLDKTFRDLIQSNLHTNSWSSFGIDLALGARIDRGATAKERQFLPEYVMEQLTGAVYNGKPLIAYDRVVLDLESPDTLLYFTATPLFWLLVLLILTIAITWIDFKNKSRSRLMDGVLFLLTGLAGLFLFFLWFLTDHQDTVWNANLLWAFPANLLLGYLLLVRAEAPAWVPNYLKGLAAAIGVCALLWLFGIQVFSPLVLVIWLTLFLRIAFLLHHYTSRN</sequence>
<evidence type="ECO:0000259" key="4">
    <source>
        <dbReference type="Pfam" id="PF25221"/>
    </source>
</evidence>
<proteinExistence type="predicted"/>
<dbReference type="AlphaFoldDB" id="A0A1I6H782"/>
<dbReference type="RefSeq" id="WP_245759816.1">
    <property type="nucleotide sequence ID" value="NZ_FOYQ01000002.1"/>
</dbReference>